<dbReference type="Pfam" id="PF03621">
    <property type="entry name" value="MbtH"/>
    <property type="match status" value="1"/>
</dbReference>
<accession>A0A512E1K2</accession>
<dbReference type="PANTHER" id="PTHR38444:SF1">
    <property type="entry name" value="ENTEROBACTIN BIOSYNTHESIS PROTEIN YBDZ"/>
    <property type="match status" value="1"/>
</dbReference>
<dbReference type="RefSeq" id="WP_044435621.1">
    <property type="nucleotide sequence ID" value="NZ_BJYZ01000045.1"/>
</dbReference>
<dbReference type="AlphaFoldDB" id="A0A512E1K2"/>
<evidence type="ECO:0000313" key="3">
    <source>
        <dbReference type="Proteomes" id="UP000321523"/>
    </source>
</evidence>
<keyword evidence="3" id="KW-1185">Reference proteome</keyword>
<comment type="caution">
    <text evidence="2">The sequence shown here is derived from an EMBL/GenBank/DDBJ whole genome shotgun (WGS) entry which is preliminary data.</text>
</comment>
<dbReference type="GO" id="GO:0019290">
    <property type="term" value="P:siderophore biosynthetic process"/>
    <property type="evidence" value="ECO:0007669"/>
    <property type="project" value="TreeGrafter"/>
</dbReference>
<dbReference type="SUPFAM" id="SSF160582">
    <property type="entry name" value="MbtH-like"/>
    <property type="match status" value="1"/>
</dbReference>
<gene>
    <name evidence="2" type="ORF">SAE02_67400</name>
</gene>
<dbReference type="OrthoDB" id="7584480at2"/>
<proteinExistence type="predicted"/>
<reference evidence="2 3" key="1">
    <citation type="submission" date="2019-07" db="EMBL/GenBank/DDBJ databases">
        <title>Whole genome shotgun sequence of Skermanella aerolata NBRC 106429.</title>
        <authorList>
            <person name="Hosoyama A."/>
            <person name="Uohara A."/>
            <person name="Ohji S."/>
            <person name="Ichikawa N."/>
        </authorList>
    </citation>
    <scope>NUCLEOTIDE SEQUENCE [LARGE SCALE GENOMIC DNA]</scope>
    <source>
        <strain evidence="2 3">NBRC 106429</strain>
    </source>
</reference>
<dbReference type="EMBL" id="BJYZ01000045">
    <property type="protein sequence ID" value="GEO42592.1"/>
    <property type="molecule type" value="Genomic_DNA"/>
</dbReference>
<dbReference type="Gene3D" id="3.90.820.10">
    <property type="entry name" value="Structural Genomics, Unknown Function 30-nov-00 1gh9 Mol_id"/>
    <property type="match status" value="1"/>
</dbReference>
<dbReference type="InterPro" id="IPR038020">
    <property type="entry name" value="MbtH-like_sf"/>
</dbReference>
<evidence type="ECO:0000313" key="2">
    <source>
        <dbReference type="EMBL" id="GEO42592.1"/>
    </source>
</evidence>
<feature type="domain" description="MbtH-like" evidence="1">
    <location>
        <begin position="2"/>
        <end position="50"/>
    </location>
</feature>
<dbReference type="PANTHER" id="PTHR38444">
    <property type="entry name" value="ENTEROBACTIN BIOSYNTHESIS PROTEIN YBDZ"/>
    <property type="match status" value="1"/>
</dbReference>
<evidence type="ECO:0000259" key="1">
    <source>
        <dbReference type="SMART" id="SM00923"/>
    </source>
</evidence>
<dbReference type="GO" id="GO:0005829">
    <property type="term" value="C:cytosol"/>
    <property type="evidence" value="ECO:0007669"/>
    <property type="project" value="TreeGrafter"/>
</dbReference>
<dbReference type="Proteomes" id="UP000321523">
    <property type="component" value="Unassembled WGS sequence"/>
</dbReference>
<name>A0A512E1K2_9PROT</name>
<dbReference type="SMART" id="SM00923">
    <property type="entry name" value="MbtH"/>
    <property type="match status" value="1"/>
</dbReference>
<protein>
    <submittedName>
        <fullName evidence="2">MbtH family protein</fullName>
    </submittedName>
</protein>
<organism evidence="2 3">
    <name type="scientific">Skermanella aerolata</name>
    <dbReference type="NCBI Taxonomy" id="393310"/>
    <lineage>
        <taxon>Bacteria</taxon>
        <taxon>Pseudomonadati</taxon>
        <taxon>Pseudomonadota</taxon>
        <taxon>Alphaproteobacteria</taxon>
        <taxon>Rhodospirillales</taxon>
        <taxon>Azospirillaceae</taxon>
        <taxon>Skermanella</taxon>
    </lineage>
</organism>
<dbReference type="InterPro" id="IPR037407">
    <property type="entry name" value="MLP_fam"/>
</dbReference>
<dbReference type="InterPro" id="IPR005153">
    <property type="entry name" value="MbtH-like_dom"/>
</dbReference>
<sequence>MFDDDSVIFLVVINEEEQYSVWPEFKAIPDGWRAAGKTGTKTECLAHIREVWTDMRPASLRRQLDGTAA</sequence>